<evidence type="ECO:0000256" key="1">
    <source>
        <dbReference type="ARBA" id="ARBA00004141"/>
    </source>
</evidence>
<dbReference type="GO" id="GO:0005886">
    <property type="term" value="C:plasma membrane"/>
    <property type="evidence" value="ECO:0007669"/>
    <property type="project" value="UniProtKB-SubCell"/>
</dbReference>
<comment type="caution">
    <text evidence="6">Lacks conserved residue(s) required for the propagation of feature annotation.</text>
</comment>
<keyword evidence="8" id="KW-1185">Reference proteome</keyword>
<protein>
    <recommendedName>
        <fullName evidence="6">Choline transporter-like protein</fullName>
    </recommendedName>
</protein>
<reference evidence="7 8" key="1">
    <citation type="submission" date="2018-11" db="EMBL/GenBank/DDBJ databases">
        <authorList>
            <consortium name="Pathogen Informatics"/>
        </authorList>
    </citation>
    <scope>NUCLEOTIDE SEQUENCE [LARGE SCALE GENOMIC DNA]</scope>
</reference>
<feature type="transmembrane region" description="Helical" evidence="6">
    <location>
        <begin position="211"/>
        <end position="236"/>
    </location>
</feature>
<evidence type="ECO:0000313" key="8">
    <source>
        <dbReference type="Proteomes" id="UP000270094"/>
    </source>
</evidence>
<dbReference type="PANTHER" id="PTHR12385">
    <property type="entry name" value="CHOLINE TRANSPORTER-LIKE (SLC FAMILY 44)"/>
    <property type="match status" value="1"/>
</dbReference>
<evidence type="ECO:0000256" key="3">
    <source>
        <dbReference type="ARBA" id="ARBA00022692"/>
    </source>
</evidence>
<proteinExistence type="inferred from homology"/>
<sequence>MYSLSHTLGIKKLAVEENNSLCVDYNMAVDAAKQKPRFGVCPKLPVFKSISIMNRCIPEDLITFGKDLLQKVVELDWIRGYLHDLVDSSPFLLQMCLVALVLALFSIALLRFFAAVIVYFVYLAVALLAIGFSGTAWYVFWKAYRKSLTPRSNDTVTEVIAPTLTPTAKPRHITAAVFIVTAVWCVLPRGKKMIRLFKGASRALSAMPSLLLQPLINAALVLMVAVYTLSVVLVLFTSGSHTLILNSVFV</sequence>
<comment type="function">
    <text evidence="6">Choline transporter.</text>
</comment>
<evidence type="ECO:0000256" key="6">
    <source>
        <dbReference type="RuleBase" id="RU368066"/>
    </source>
</evidence>
<dbReference type="AlphaFoldDB" id="A0A3P7LVY0"/>
<feature type="transmembrane region" description="Helical" evidence="6">
    <location>
        <begin position="172"/>
        <end position="190"/>
    </location>
</feature>
<dbReference type="GO" id="GO:0022857">
    <property type="term" value="F:transmembrane transporter activity"/>
    <property type="evidence" value="ECO:0007669"/>
    <property type="project" value="UniProtKB-UniRule"/>
</dbReference>
<evidence type="ECO:0000256" key="4">
    <source>
        <dbReference type="ARBA" id="ARBA00022989"/>
    </source>
</evidence>
<dbReference type="EMBL" id="UYYB01122128">
    <property type="protein sequence ID" value="VDM83282.1"/>
    <property type="molecule type" value="Genomic_DNA"/>
</dbReference>
<dbReference type="InterPro" id="IPR007603">
    <property type="entry name" value="Choline_transptr-like"/>
</dbReference>
<evidence type="ECO:0000256" key="5">
    <source>
        <dbReference type="ARBA" id="ARBA00023136"/>
    </source>
</evidence>
<dbReference type="PANTHER" id="PTHR12385:SF12">
    <property type="entry name" value="CHOLINE TRANSPORTER-LIKE PROTEIN"/>
    <property type="match status" value="1"/>
</dbReference>
<gene>
    <name evidence="7" type="ORF">SVUK_LOCUS18280</name>
</gene>
<keyword evidence="3 6" id="KW-0812">Transmembrane</keyword>
<evidence type="ECO:0000256" key="2">
    <source>
        <dbReference type="ARBA" id="ARBA00007168"/>
    </source>
</evidence>
<dbReference type="Proteomes" id="UP000270094">
    <property type="component" value="Unassembled WGS sequence"/>
</dbReference>
<dbReference type="OrthoDB" id="420519at2759"/>
<keyword evidence="4 6" id="KW-1133">Transmembrane helix</keyword>
<comment type="subcellular location">
    <subcellularLocation>
        <location evidence="6">Cell membrane</location>
        <topology evidence="6">Multi-pass membrane protein</topology>
    </subcellularLocation>
    <subcellularLocation>
        <location evidence="1">Membrane</location>
        <topology evidence="1">Multi-pass membrane protein</topology>
    </subcellularLocation>
</comment>
<evidence type="ECO:0000313" key="7">
    <source>
        <dbReference type="EMBL" id="VDM83282.1"/>
    </source>
</evidence>
<dbReference type="Pfam" id="PF04515">
    <property type="entry name" value="Choline_transpo"/>
    <property type="match status" value="1"/>
</dbReference>
<feature type="transmembrane region" description="Helical" evidence="6">
    <location>
        <begin position="117"/>
        <end position="140"/>
    </location>
</feature>
<name>A0A3P7LVY0_STRVU</name>
<accession>A0A3P7LVY0</accession>
<keyword evidence="5 6" id="KW-0472">Membrane</keyword>
<feature type="transmembrane region" description="Helical" evidence="6">
    <location>
        <begin position="91"/>
        <end position="110"/>
    </location>
</feature>
<organism evidence="7 8">
    <name type="scientific">Strongylus vulgaris</name>
    <name type="common">Blood worm</name>
    <dbReference type="NCBI Taxonomy" id="40348"/>
    <lineage>
        <taxon>Eukaryota</taxon>
        <taxon>Metazoa</taxon>
        <taxon>Ecdysozoa</taxon>
        <taxon>Nematoda</taxon>
        <taxon>Chromadorea</taxon>
        <taxon>Rhabditida</taxon>
        <taxon>Rhabditina</taxon>
        <taxon>Rhabditomorpha</taxon>
        <taxon>Strongyloidea</taxon>
        <taxon>Strongylidae</taxon>
        <taxon>Strongylus</taxon>
    </lineage>
</organism>
<comment type="similarity">
    <text evidence="2 6">Belongs to the CTL (choline transporter-like) family.</text>
</comment>